<dbReference type="Gene3D" id="2.60.200.40">
    <property type="match status" value="1"/>
</dbReference>
<accession>A0ABQ6PMM0</accession>
<organism evidence="2 3">
    <name type="scientific">Algoriphagus confluentis</name>
    <dbReference type="NCBI Taxonomy" id="1697556"/>
    <lineage>
        <taxon>Bacteria</taxon>
        <taxon>Pseudomonadati</taxon>
        <taxon>Bacteroidota</taxon>
        <taxon>Cytophagia</taxon>
        <taxon>Cytophagales</taxon>
        <taxon>Cyclobacteriaceae</taxon>
        <taxon>Algoriphagus</taxon>
    </lineage>
</organism>
<dbReference type="Pfam" id="PF04087">
    <property type="entry name" value="DUF389"/>
    <property type="match status" value="1"/>
</dbReference>
<evidence type="ECO:0000256" key="1">
    <source>
        <dbReference type="SAM" id="Phobius"/>
    </source>
</evidence>
<dbReference type="NCBIfam" id="TIGR00341">
    <property type="entry name" value="TIGR00341 family protein"/>
    <property type="match status" value="1"/>
</dbReference>
<dbReference type="InterPro" id="IPR005240">
    <property type="entry name" value="DUF389"/>
</dbReference>
<reference evidence="2 3" key="1">
    <citation type="submission" date="2023-08" db="EMBL/GenBank/DDBJ databases">
        <title>Draft genome sequence of Algoriphagus confluentis.</title>
        <authorList>
            <person name="Takatani N."/>
            <person name="Hosokawa M."/>
            <person name="Sawabe T."/>
        </authorList>
    </citation>
    <scope>NUCLEOTIDE SEQUENCE [LARGE SCALE GENOMIC DNA]</scope>
    <source>
        <strain evidence="2 3">NBRC 111222</strain>
    </source>
</reference>
<feature type="transmembrane region" description="Helical" evidence="1">
    <location>
        <begin position="532"/>
        <end position="550"/>
    </location>
</feature>
<name>A0ABQ6PMM0_9BACT</name>
<sequence>MKTYYLIFDSALPDEERASFFEKLDPQPQKRISWEAFDLEDFSSEDHLLLWLSDEQCRNILVKLRQQENPSLGLLPHPELRLFAKALGIASSKEKAFKWFLEQEKIQTFDLLSVNGEICISSLVIGESLSVLFDPTESDFFRSFGKRFSRFLKLFRKVKLETFRIKLKNKEEEKVLEVAAMGILAAGHNESSLIFKRLIEDSGLNDGLLHVLILAPKSLFSIIQFGLQNLFFPIKGGRIPDFVSYVSTEYFEVSCKKGFTYALDGEEGQAEKLELKVSEQEVSILAGFEQPKEAEVKRKEINLSRLPTGKLREALTRGYLPWVRHATTEEFKELFTLLKKNSETTSSFLVLMALSTLIATFGLFANSSPVVIGAMILAPLMGPIISLAMGALRQDGILIKSSLITLFWGIVLGLIFAVVITWITPLKTMNTEILARIRPNLLDLGIAVASGVAGAYAHSKEEIAKTLAGVAISVALVPPLAVSGIGLGWGEWNVFWGAALLLGTNLAGIVLAAALTFLVLGFSPFQLAKKGLFISLGLLILVTAPLVLSFREMVRENQLIQRLSGSHIPHGTLRGVKIRNLSPLRISVTILSDKELHTEDFSQIKSEIEESLGQSIELELTLGVMVK</sequence>
<evidence type="ECO:0000313" key="2">
    <source>
        <dbReference type="EMBL" id="GMQ29218.1"/>
    </source>
</evidence>
<feature type="transmembrane region" description="Helical" evidence="1">
    <location>
        <begin position="495"/>
        <end position="520"/>
    </location>
</feature>
<dbReference type="SUPFAM" id="SSF111331">
    <property type="entry name" value="NAD kinase/diacylglycerol kinase-like"/>
    <property type="match status" value="1"/>
</dbReference>
<dbReference type="RefSeq" id="WP_338223941.1">
    <property type="nucleotide sequence ID" value="NZ_BTPD01000005.1"/>
</dbReference>
<keyword evidence="3" id="KW-1185">Reference proteome</keyword>
<protein>
    <recommendedName>
        <fullName evidence="4">TIGR00341 family protein</fullName>
    </recommendedName>
</protein>
<dbReference type="Proteomes" id="UP001338309">
    <property type="component" value="Unassembled WGS sequence"/>
</dbReference>
<feature type="transmembrane region" description="Helical" evidence="1">
    <location>
        <begin position="348"/>
        <end position="365"/>
    </location>
</feature>
<dbReference type="InterPro" id="IPR016064">
    <property type="entry name" value="NAD/diacylglycerol_kinase_sf"/>
</dbReference>
<evidence type="ECO:0000313" key="3">
    <source>
        <dbReference type="Proteomes" id="UP001338309"/>
    </source>
</evidence>
<keyword evidence="1" id="KW-0472">Membrane</keyword>
<keyword evidence="1" id="KW-0812">Transmembrane</keyword>
<keyword evidence="1" id="KW-1133">Transmembrane helix</keyword>
<feature type="transmembrane region" description="Helical" evidence="1">
    <location>
        <begin position="371"/>
        <end position="392"/>
    </location>
</feature>
<feature type="transmembrane region" description="Helical" evidence="1">
    <location>
        <begin position="469"/>
        <end position="489"/>
    </location>
</feature>
<gene>
    <name evidence="2" type="ORF">Aconfl_18610</name>
</gene>
<evidence type="ECO:0008006" key="4">
    <source>
        <dbReference type="Google" id="ProtNLM"/>
    </source>
</evidence>
<dbReference type="PANTHER" id="PTHR20992:SF9">
    <property type="entry name" value="AT15442P-RELATED"/>
    <property type="match status" value="1"/>
</dbReference>
<dbReference type="PANTHER" id="PTHR20992">
    <property type="entry name" value="AT15442P-RELATED"/>
    <property type="match status" value="1"/>
</dbReference>
<dbReference type="EMBL" id="BTPD01000005">
    <property type="protein sequence ID" value="GMQ29218.1"/>
    <property type="molecule type" value="Genomic_DNA"/>
</dbReference>
<proteinExistence type="predicted"/>
<dbReference type="InterPro" id="IPR017438">
    <property type="entry name" value="ATP-NAD_kinase_N"/>
</dbReference>
<feature type="transmembrane region" description="Helical" evidence="1">
    <location>
        <begin position="404"/>
        <end position="425"/>
    </location>
</feature>
<dbReference type="Gene3D" id="3.40.50.10330">
    <property type="entry name" value="Probable inorganic polyphosphate/atp-NAD kinase, domain 1"/>
    <property type="match status" value="1"/>
</dbReference>
<comment type="caution">
    <text evidence="2">The sequence shown here is derived from an EMBL/GenBank/DDBJ whole genome shotgun (WGS) entry which is preliminary data.</text>
</comment>